<dbReference type="PANTHER" id="PTHR39201">
    <property type="entry name" value="EXPORTED PROTEIN-RELATED"/>
    <property type="match status" value="1"/>
</dbReference>
<reference evidence="2 3" key="1">
    <citation type="submission" date="2017-11" db="EMBL/GenBank/DDBJ databases">
        <title>Isolation and Characterization of Methanofollis Species from Methane Seep Offshore SW Taiwan.</title>
        <authorList>
            <person name="Teng N.-H."/>
            <person name="Lai M.-C."/>
            <person name="Chen S.-C."/>
        </authorList>
    </citation>
    <scope>NUCLEOTIDE SEQUENCE [LARGE SCALE GENOMIC DNA]</scope>
    <source>
        <strain evidence="2 3">FWC-SCC2</strain>
    </source>
</reference>
<dbReference type="Proteomes" id="UP000292580">
    <property type="component" value="Unassembled WGS sequence"/>
</dbReference>
<dbReference type="EMBL" id="PGCL01000003">
    <property type="protein sequence ID" value="TAJ44292.1"/>
    <property type="molecule type" value="Genomic_DNA"/>
</dbReference>
<dbReference type="Pfam" id="PF12682">
    <property type="entry name" value="Flavodoxin_4"/>
    <property type="match status" value="1"/>
</dbReference>
<accession>A0A483CNW7</accession>
<comment type="caution">
    <text evidence="2">The sequence shown here is derived from an EMBL/GenBank/DDBJ whole genome shotgun (WGS) entry which is preliminary data.</text>
</comment>
<dbReference type="InterPro" id="IPR029039">
    <property type="entry name" value="Flavoprotein-like_sf"/>
</dbReference>
<dbReference type="SUPFAM" id="SSF52218">
    <property type="entry name" value="Flavoproteins"/>
    <property type="match status" value="1"/>
</dbReference>
<dbReference type="PANTHER" id="PTHR39201:SF1">
    <property type="entry name" value="FLAVODOXIN-LIKE DOMAIN-CONTAINING PROTEIN"/>
    <property type="match status" value="1"/>
</dbReference>
<proteinExistence type="predicted"/>
<evidence type="ECO:0000259" key="1">
    <source>
        <dbReference type="Pfam" id="PF12682"/>
    </source>
</evidence>
<dbReference type="OrthoDB" id="73155at2157"/>
<dbReference type="AlphaFoldDB" id="A0A483CNW7"/>
<organism evidence="2 3">
    <name type="scientific">Methanofollis fontis</name>
    <dbReference type="NCBI Taxonomy" id="2052832"/>
    <lineage>
        <taxon>Archaea</taxon>
        <taxon>Methanobacteriati</taxon>
        <taxon>Methanobacteriota</taxon>
        <taxon>Stenosarchaea group</taxon>
        <taxon>Methanomicrobia</taxon>
        <taxon>Methanomicrobiales</taxon>
        <taxon>Methanomicrobiaceae</taxon>
        <taxon>Methanofollis</taxon>
    </lineage>
</organism>
<keyword evidence="3" id="KW-1185">Reference proteome</keyword>
<dbReference type="Gene3D" id="3.40.50.360">
    <property type="match status" value="1"/>
</dbReference>
<name>A0A483CNW7_9EURY</name>
<evidence type="ECO:0000313" key="3">
    <source>
        <dbReference type="Proteomes" id="UP000292580"/>
    </source>
</evidence>
<evidence type="ECO:0000313" key="2">
    <source>
        <dbReference type="EMBL" id="TAJ44292.1"/>
    </source>
</evidence>
<gene>
    <name evidence="2" type="ORF">CUJ86_07960</name>
</gene>
<dbReference type="InterPro" id="IPR008254">
    <property type="entry name" value="Flavodoxin/NO_synth"/>
</dbReference>
<sequence length="180" mass="19950">MKINDEKCLIAYYSRPGSNYVSGAIVDLPVGNTEVIAKMIHEMTAGDLFHIEPVHAYPEDYTETTEVAQQELRTNARPELASHLQNIASFEVIFLGYPNWWGTMPMLVFTFLEGSDLSGKTIVPFCTHEGSGLGRSVSDIRKMCPKSTVLEGLAIRGGDVRNAQNAVSGWLQRLGMKKEQ</sequence>
<feature type="domain" description="Flavodoxin-like" evidence="1">
    <location>
        <begin position="31"/>
        <end position="171"/>
    </location>
</feature>
<dbReference type="RefSeq" id="WP_130647354.1">
    <property type="nucleotide sequence ID" value="NZ_PGCL01000003.1"/>
</dbReference>
<dbReference type="GO" id="GO:0010181">
    <property type="term" value="F:FMN binding"/>
    <property type="evidence" value="ECO:0007669"/>
    <property type="project" value="InterPro"/>
</dbReference>
<protein>
    <submittedName>
        <fullName evidence="2">Flavodoxin</fullName>
    </submittedName>
</protein>